<dbReference type="EMBL" id="JASCSA010000020">
    <property type="protein sequence ID" value="MDI5885958.1"/>
    <property type="molecule type" value="Genomic_DNA"/>
</dbReference>
<evidence type="ECO:0000256" key="1">
    <source>
        <dbReference type="ARBA" id="ARBA00004141"/>
    </source>
</evidence>
<dbReference type="PANTHER" id="PTHR32322:SF2">
    <property type="entry name" value="EAMA DOMAIN-CONTAINING PROTEIN"/>
    <property type="match status" value="1"/>
</dbReference>
<name>A0ABT6UV72_9GAMM</name>
<comment type="similarity">
    <text evidence="2">Belongs to the EamA transporter family.</text>
</comment>
<dbReference type="InterPro" id="IPR037185">
    <property type="entry name" value="EmrE-like"/>
</dbReference>
<comment type="caution">
    <text evidence="8">The sequence shown here is derived from an EMBL/GenBank/DDBJ whole genome shotgun (WGS) entry which is preliminary data.</text>
</comment>
<gene>
    <name evidence="8" type="ORF">QLT01_16570</name>
</gene>
<feature type="transmembrane region" description="Helical" evidence="6">
    <location>
        <begin position="45"/>
        <end position="67"/>
    </location>
</feature>
<keyword evidence="4 6" id="KW-1133">Transmembrane helix</keyword>
<organism evidence="8 9">
    <name type="scientific">Cobetia amphilecti</name>
    <dbReference type="NCBI Taxonomy" id="1055104"/>
    <lineage>
        <taxon>Bacteria</taxon>
        <taxon>Pseudomonadati</taxon>
        <taxon>Pseudomonadota</taxon>
        <taxon>Gammaproteobacteria</taxon>
        <taxon>Oceanospirillales</taxon>
        <taxon>Halomonadaceae</taxon>
        <taxon>Cobetia</taxon>
    </lineage>
</organism>
<evidence type="ECO:0000256" key="2">
    <source>
        <dbReference type="ARBA" id="ARBA00007362"/>
    </source>
</evidence>
<keyword evidence="5 6" id="KW-0472">Membrane</keyword>
<dbReference type="InterPro" id="IPR000620">
    <property type="entry name" value="EamA_dom"/>
</dbReference>
<dbReference type="Proteomes" id="UP001229025">
    <property type="component" value="Unassembled WGS sequence"/>
</dbReference>
<comment type="subcellular location">
    <subcellularLocation>
        <location evidence="1">Membrane</location>
        <topology evidence="1">Multi-pass membrane protein</topology>
    </subcellularLocation>
</comment>
<dbReference type="SUPFAM" id="SSF103481">
    <property type="entry name" value="Multidrug resistance efflux transporter EmrE"/>
    <property type="match status" value="2"/>
</dbReference>
<evidence type="ECO:0000259" key="7">
    <source>
        <dbReference type="Pfam" id="PF00892"/>
    </source>
</evidence>
<feature type="transmembrane region" description="Helical" evidence="6">
    <location>
        <begin position="134"/>
        <end position="152"/>
    </location>
</feature>
<evidence type="ECO:0000313" key="9">
    <source>
        <dbReference type="Proteomes" id="UP001229025"/>
    </source>
</evidence>
<proteinExistence type="inferred from homology"/>
<feature type="transmembrane region" description="Helical" evidence="6">
    <location>
        <begin position="79"/>
        <end position="96"/>
    </location>
</feature>
<dbReference type="InterPro" id="IPR050638">
    <property type="entry name" value="AA-Vitamin_Transporters"/>
</dbReference>
<feature type="domain" description="EamA" evidence="7">
    <location>
        <begin position="187"/>
        <end position="321"/>
    </location>
</feature>
<evidence type="ECO:0000313" key="8">
    <source>
        <dbReference type="EMBL" id="MDI5885958.1"/>
    </source>
</evidence>
<accession>A0ABT6UV72</accession>
<feature type="domain" description="EamA" evidence="7">
    <location>
        <begin position="17"/>
        <end position="150"/>
    </location>
</feature>
<evidence type="ECO:0000256" key="4">
    <source>
        <dbReference type="ARBA" id="ARBA00022989"/>
    </source>
</evidence>
<evidence type="ECO:0000256" key="5">
    <source>
        <dbReference type="ARBA" id="ARBA00023136"/>
    </source>
</evidence>
<feature type="transmembrane region" description="Helical" evidence="6">
    <location>
        <begin position="218"/>
        <end position="242"/>
    </location>
</feature>
<protein>
    <submittedName>
        <fullName evidence="8">EamA family transporter</fullName>
    </submittedName>
</protein>
<feature type="transmembrane region" description="Helical" evidence="6">
    <location>
        <begin position="283"/>
        <end position="302"/>
    </location>
</feature>
<sequence length="330" mass="33697">MTTTRSDIAASSRSTDMGSLAVLFAALLWGTTGTAAHFNQDVSPLATGAFAMGIGGLLQAAIAQPNIMGCLSLLLAQKGRVLLGAVCVVIYPLAFYSSMHLAGVAIGTVITIATAPLAAAILERLFGHHRLTLSWYLSLALGIAGVVMMAMGETATHGGDIVAISAGGDPMATGSGSVPDTDWQRLTGIVLGIIAGTTYAAYSLIARRMMDHGTHARAAMGSLFGVAGIVLIAGLGLSMLVADPRLFATPGNTSVALYMALVPMFLGYIAFGYGLKTVAASKATLLTLFEPLVAALLAVTLVGEHIAPLGWLGMALIAVCLVIQVKPATA</sequence>
<dbReference type="PANTHER" id="PTHR32322">
    <property type="entry name" value="INNER MEMBRANE TRANSPORTER"/>
    <property type="match status" value="1"/>
</dbReference>
<evidence type="ECO:0000256" key="3">
    <source>
        <dbReference type="ARBA" id="ARBA00022692"/>
    </source>
</evidence>
<dbReference type="Pfam" id="PF00892">
    <property type="entry name" value="EamA"/>
    <property type="match status" value="2"/>
</dbReference>
<keyword evidence="3 6" id="KW-0812">Transmembrane</keyword>
<feature type="transmembrane region" description="Helical" evidence="6">
    <location>
        <begin position="102"/>
        <end position="122"/>
    </location>
</feature>
<feature type="transmembrane region" description="Helical" evidence="6">
    <location>
        <begin position="254"/>
        <end position="271"/>
    </location>
</feature>
<evidence type="ECO:0000256" key="6">
    <source>
        <dbReference type="SAM" id="Phobius"/>
    </source>
</evidence>
<reference evidence="8 9" key="1">
    <citation type="submission" date="2023-04" db="EMBL/GenBank/DDBJ databases">
        <authorList>
            <person name="Otstavnykh N."/>
            <person name="Seitkalieva A."/>
            <person name="Bystritskaya E."/>
        </authorList>
    </citation>
    <scope>NUCLEOTIDE SEQUENCE [LARGE SCALE GENOMIC DNA]</scope>
    <source>
        <strain evidence="8 9">NRIC 0815</strain>
    </source>
</reference>
<feature type="transmembrane region" description="Helical" evidence="6">
    <location>
        <begin position="308"/>
        <end position="325"/>
    </location>
</feature>
<keyword evidence="9" id="KW-1185">Reference proteome</keyword>
<dbReference type="RefSeq" id="WP_284727518.1">
    <property type="nucleotide sequence ID" value="NZ_JASCSA010000020.1"/>
</dbReference>
<reference evidence="9" key="2">
    <citation type="submission" date="2023-07" db="EMBL/GenBank/DDBJ databases">
        <title>Genome-based characterization of strain KMM 296 and proposal for reclassification of Cobetia litoralis and Cobetia pacifica, and emended description of the species Cobetia amphilecti and Cobetia marina.</title>
        <authorList>
            <person name="Balabanova L."/>
            <person name="Nedashkovskaya O."/>
        </authorList>
    </citation>
    <scope>NUCLEOTIDE SEQUENCE [LARGE SCALE GENOMIC DNA]</scope>
    <source>
        <strain evidence="9">NRIC 0815</strain>
    </source>
</reference>
<feature type="transmembrane region" description="Helical" evidence="6">
    <location>
        <begin position="186"/>
        <end position="206"/>
    </location>
</feature>